<evidence type="ECO:0000256" key="4">
    <source>
        <dbReference type="ARBA" id="ARBA00022989"/>
    </source>
</evidence>
<dbReference type="InterPro" id="IPR011701">
    <property type="entry name" value="MFS"/>
</dbReference>
<evidence type="ECO:0000256" key="5">
    <source>
        <dbReference type="ARBA" id="ARBA00023136"/>
    </source>
</evidence>
<organism evidence="8 9">
    <name type="scientific">Vogesella oryzagri</name>
    <dbReference type="NCBI Taxonomy" id="3160864"/>
    <lineage>
        <taxon>Bacteria</taxon>
        <taxon>Pseudomonadati</taxon>
        <taxon>Pseudomonadota</taxon>
        <taxon>Betaproteobacteria</taxon>
        <taxon>Neisseriales</taxon>
        <taxon>Chromobacteriaceae</taxon>
        <taxon>Vogesella</taxon>
    </lineage>
</organism>
<feature type="transmembrane region" description="Helical" evidence="6">
    <location>
        <begin position="175"/>
        <end position="192"/>
    </location>
</feature>
<reference evidence="8" key="1">
    <citation type="submission" date="2024-06" db="EMBL/GenBank/DDBJ databases">
        <title>Genome sequence of Vogesella sp. MAHUQ-64.</title>
        <authorList>
            <person name="Huq M.A."/>
        </authorList>
    </citation>
    <scope>NUCLEOTIDE SEQUENCE</scope>
    <source>
        <strain evidence="8">MAHUQ-64</strain>
    </source>
</reference>
<feature type="transmembrane region" description="Helical" evidence="6">
    <location>
        <begin position="306"/>
        <end position="329"/>
    </location>
</feature>
<feature type="domain" description="Major facilitator superfamily (MFS) profile" evidence="7">
    <location>
        <begin position="21"/>
        <end position="469"/>
    </location>
</feature>
<evidence type="ECO:0000256" key="1">
    <source>
        <dbReference type="ARBA" id="ARBA00004141"/>
    </source>
</evidence>
<proteinExistence type="predicted"/>
<keyword evidence="2" id="KW-0813">Transport</keyword>
<dbReference type="PROSITE" id="PS50850">
    <property type="entry name" value="MFS"/>
    <property type="match status" value="1"/>
</dbReference>
<comment type="caution">
    <text evidence="8">The sequence shown here is derived from an EMBL/GenBank/DDBJ whole genome shotgun (WGS) entry which is preliminary data.</text>
</comment>
<feature type="transmembrane region" description="Helical" evidence="6">
    <location>
        <begin position="279"/>
        <end position="300"/>
    </location>
</feature>
<evidence type="ECO:0000256" key="3">
    <source>
        <dbReference type="ARBA" id="ARBA00022692"/>
    </source>
</evidence>
<feature type="transmembrane region" description="Helical" evidence="6">
    <location>
        <begin position="213"/>
        <end position="233"/>
    </location>
</feature>
<evidence type="ECO:0000313" key="8">
    <source>
        <dbReference type="EMBL" id="MEQ6290085.1"/>
    </source>
</evidence>
<feature type="transmembrane region" description="Helical" evidence="6">
    <location>
        <begin position="239"/>
        <end position="258"/>
    </location>
</feature>
<protein>
    <submittedName>
        <fullName evidence="8">MFS transporter</fullName>
    </submittedName>
</protein>
<keyword evidence="3 6" id="KW-0812">Transmembrane</keyword>
<feature type="transmembrane region" description="Helical" evidence="6">
    <location>
        <begin position="145"/>
        <end position="169"/>
    </location>
</feature>
<name>A0ABV1M351_9NEIS</name>
<comment type="subcellular location">
    <subcellularLocation>
        <location evidence="1">Membrane</location>
        <topology evidence="1">Multi-pass membrane protein</topology>
    </subcellularLocation>
</comment>
<dbReference type="PRINTS" id="PR01036">
    <property type="entry name" value="TCRTETB"/>
</dbReference>
<feature type="transmembrane region" description="Helical" evidence="6">
    <location>
        <begin position="365"/>
        <end position="382"/>
    </location>
</feature>
<feature type="transmembrane region" description="Helical" evidence="6">
    <location>
        <begin position="439"/>
        <end position="460"/>
    </location>
</feature>
<dbReference type="InterPro" id="IPR020846">
    <property type="entry name" value="MFS_dom"/>
</dbReference>
<feature type="transmembrane region" description="Helical" evidence="6">
    <location>
        <begin position="112"/>
        <end position="133"/>
    </location>
</feature>
<keyword evidence="5 6" id="KW-0472">Membrane</keyword>
<feature type="transmembrane region" description="Helical" evidence="6">
    <location>
        <begin position="59"/>
        <end position="75"/>
    </location>
</feature>
<dbReference type="Pfam" id="PF07690">
    <property type="entry name" value="MFS_1"/>
    <property type="match status" value="1"/>
</dbReference>
<feature type="transmembrane region" description="Helical" evidence="6">
    <location>
        <begin position="87"/>
        <end position="106"/>
    </location>
</feature>
<keyword evidence="9" id="KW-1185">Reference proteome</keyword>
<evidence type="ECO:0000256" key="6">
    <source>
        <dbReference type="SAM" id="Phobius"/>
    </source>
</evidence>
<feature type="transmembrane region" description="Helical" evidence="6">
    <location>
        <begin position="408"/>
        <end position="427"/>
    </location>
</feature>
<keyword evidence="4 6" id="KW-1133">Transmembrane helix</keyword>
<evidence type="ECO:0000259" key="7">
    <source>
        <dbReference type="PROSITE" id="PS50850"/>
    </source>
</evidence>
<gene>
    <name evidence="8" type="ORF">ABNW52_05570</name>
</gene>
<dbReference type="Gene3D" id="1.20.1720.10">
    <property type="entry name" value="Multidrug resistance protein D"/>
    <property type="match status" value="1"/>
</dbReference>
<accession>A0ABV1M351</accession>
<evidence type="ECO:0000313" key="9">
    <source>
        <dbReference type="Proteomes" id="UP001433638"/>
    </source>
</evidence>
<feature type="transmembrane region" description="Helical" evidence="6">
    <location>
        <begin position="341"/>
        <end position="359"/>
    </location>
</feature>
<dbReference type="PANTHER" id="PTHR42718:SF9">
    <property type="entry name" value="MAJOR FACILITATOR SUPERFAMILY MULTIDRUG TRANSPORTER MFSC"/>
    <property type="match status" value="1"/>
</dbReference>
<dbReference type="SUPFAM" id="SSF103473">
    <property type="entry name" value="MFS general substrate transporter"/>
    <property type="match status" value="1"/>
</dbReference>
<dbReference type="RefSeq" id="WP_349585199.1">
    <property type="nucleotide sequence ID" value="NZ_JBEFLD010000003.1"/>
</dbReference>
<dbReference type="Gene3D" id="1.20.1250.20">
    <property type="entry name" value="MFS general substrate transporter like domains"/>
    <property type="match status" value="1"/>
</dbReference>
<evidence type="ECO:0000256" key="2">
    <source>
        <dbReference type="ARBA" id="ARBA00022448"/>
    </source>
</evidence>
<dbReference type="CDD" id="cd17321">
    <property type="entry name" value="MFS_MMR_MDR_like"/>
    <property type="match status" value="1"/>
</dbReference>
<sequence>MSPPPSTARAANVAAAAPRLALLGLSLPLLLSSLATSSANIALPTLAVAWQASFQQVQWVVIGYLLAITSLIVSVGRLGDLLGSRRLLLGGIALFSLASLLCALAPTLPLLIAARVLQGLGAAVMMALTLAFVGELVPKEKTGSVMGLLGTTSAVGTALGPSLGGVLIAALGWRAIFLLNVPLGGLALWLAWRHLPQVGRKPVRQWRDFDIAGTLLLAAALAAYALALTLGRGQFGSRNLALLAAALLGGGLFVYTEARVTSPLLQLRLFRQPVLRSSLASSLLVSTVLMATLVVGPFYLAQALGLATGTVGMVVAVGPLVAALSGVPAGRLVDRLGAARMVLLALAAIALACGLLAVLPLRFGVAGYLLPMALLTAGYALFQTANNTQAMAAIDVAQRGLMSGMLNLARNLGLISGAALMGAVFAASGGGSTASPALVAHGLHTTFAVALALIALAWLLSAAVRLRQPGLAAAAADGQQP</sequence>
<dbReference type="PANTHER" id="PTHR42718">
    <property type="entry name" value="MAJOR FACILITATOR SUPERFAMILY MULTIDRUG TRANSPORTER MFSC"/>
    <property type="match status" value="1"/>
</dbReference>
<dbReference type="EMBL" id="JBEFLD010000003">
    <property type="protein sequence ID" value="MEQ6290085.1"/>
    <property type="molecule type" value="Genomic_DNA"/>
</dbReference>
<dbReference type="Proteomes" id="UP001433638">
    <property type="component" value="Unassembled WGS sequence"/>
</dbReference>
<dbReference type="InterPro" id="IPR036259">
    <property type="entry name" value="MFS_trans_sf"/>
</dbReference>